<evidence type="ECO:0000256" key="9">
    <source>
        <dbReference type="SAM" id="MobiDB-lite"/>
    </source>
</evidence>
<dbReference type="PANTHER" id="PTHR12738:SF0">
    <property type="entry name" value="NEUROENDOCRINE PROTEIN 7B2"/>
    <property type="match status" value="1"/>
</dbReference>
<keyword evidence="7" id="KW-1015">Disulfide bond</keyword>
<dbReference type="AlphaFoldDB" id="A0A0T6AYD8"/>
<dbReference type="GO" id="GO:0007218">
    <property type="term" value="P:neuropeptide signaling pathway"/>
    <property type="evidence" value="ECO:0007669"/>
    <property type="project" value="InterPro"/>
</dbReference>
<keyword evidence="5" id="KW-0964">Secreted</keyword>
<feature type="chain" id="PRO_5006668216" description="Neuroendocrine protein 7B2" evidence="10">
    <location>
        <begin position="17"/>
        <end position="255"/>
    </location>
</feature>
<dbReference type="InterPro" id="IPR007945">
    <property type="entry name" value="Secretogranin_V"/>
</dbReference>
<evidence type="ECO:0000256" key="3">
    <source>
        <dbReference type="ARBA" id="ARBA00019589"/>
    </source>
</evidence>
<comment type="similarity">
    <text evidence="2">Belongs to the 7B2 family.</text>
</comment>
<dbReference type="GO" id="GO:0030234">
    <property type="term" value="F:enzyme regulator activity"/>
    <property type="evidence" value="ECO:0007669"/>
    <property type="project" value="TreeGrafter"/>
</dbReference>
<name>A0A0T6AYD8_9SCAR</name>
<comment type="subcellular location">
    <subcellularLocation>
        <location evidence="1">Secreted</location>
    </subcellularLocation>
</comment>
<keyword evidence="4" id="KW-0813">Transport</keyword>
<evidence type="ECO:0000256" key="5">
    <source>
        <dbReference type="ARBA" id="ARBA00022525"/>
    </source>
</evidence>
<evidence type="ECO:0000256" key="10">
    <source>
        <dbReference type="SAM" id="SignalP"/>
    </source>
</evidence>
<reference evidence="11 12" key="1">
    <citation type="submission" date="2015-09" db="EMBL/GenBank/DDBJ databases">
        <title>Draft genome of the scarab beetle Oryctes borbonicus.</title>
        <authorList>
            <person name="Meyer J.M."/>
            <person name="Markov G.V."/>
            <person name="Baskaran P."/>
            <person name="Herrmann M."/>
            <person name="Sommer R.J."/>
            <person name="Roedelsperger C."/>
        </authorList>
    </citation>
    <scope>NUCLEOTIDE SEQUENCE [LARGE SCALE GENOMIC DNA]</scope>
    <source>
        <strain evidence="11">OB123</strain>
        <tissue evidence="11">Whole animal</tissue>
    </source>
</reference>
<feature type="signal peptide" evidence="10">
    <location>
        <begin position="1"/>
        <end position="16"/>
    </location>
</feature>
<evidence type="ECO:0000256" key="1">
    <source>
        <dbReference type="ARBA" id="ARBA00004613"/>
    </source>
</evidence>
<proteinExistence type="inferred from homology"/>
<sequence>MKRFAILVGLVCTAFAYYPSGKEHLLTGGLFRELVNRMGKNFMEPSYLDFPDSRMGSRSLGKDLEEEELFPIDYDVVEESNLHPSLRDQEFLEHSSLWGGQLVSGGTGEGHQKLKPQGSLNNKPEIKTDTTLPAYCNPPNPCPVGYTAEMNCLEDFENTAAFSRKYQAAQDCMCDTEHMFYCPDLSGDSASEEVVESFDDLDFNRFLQRTLQVDPMFSHKSLVAKKYHSDKVMRNPFLTGEKLPVAAKKGNKVSY</sequence>
<dbReference type="OrthoDB" id="9922675at2759"/>
<dbReference type="GO" id="GO:0030141">
    <property type="term" value="C:secretory granule"/>
    <property type="evidence" value="ECO:0007669"/>
    <property type="project" value="InterPro"/>
</dbReference>
<comment type="caution">
    <text evidence="11">The sequence shown here is derived from an EMBL/GenBank/DDBJ whole genome shotgun (WGS) entry which is preliminary data.</text>
</comment>
<keyword evidence="6 10" id="KW-0732">Signal</keyword>
<evidence type="ECO:0000256" key="2">
    <source>
        <dbReference type="ARBA" id="ARBA00006348"/>
    </source>
</evidence>
<dbReference type="EMBL" id="LJIG01022511">
    <property type="protein sequence ID" value="KRT80195.1"/>
    <property type="molecule type" value="Genomic_DNA"/>
</dbReference>
<keyword evidence="12" id="KW-1185">Reference proteome</keyword>
<dbReference type="GO" id="GO:0005576">
    <property type="term" value="C:extracellular region"/>
    <property type="evidence" value="ECO:0007669"/>
    <property type="project" value="UniProtKB-SubCell"/>
</dbReference>
<feature type="region of interest" description="Disordered" evidence="9">
    <location>
        <begin position="105"/>
        <end position="133"/>
    </location>
</feature>
<organism evidence="11 12">
    <name type="scientific">Oryctes borbonicus</name>
    <dbReference type="NCBI Taxonomy" id="1629725"/>
    <lineage>
        <taxon>Eukaryota</taxon>
        <taxon>Metazoa</taxon>
        <taxon>Ecdysozoa</taxon>
        <taxon>Arthropoda</taxon>
        <taxon>Hexapoda</taxon>
        <taxon>Insecta</taxon>
        <taxon>Pterygota</taxon>
        <taxon>Neoptera</taxon>
        <taxon>Endopterygota</taxon>
        <taxon>Coleoptera</taxon>
        <taxon>Polyphaga</taxon>
        <taxon>Scarabaeiformia</taxon>
        <taxon>Scarabaeidae</taxon>
        <taxon>Dynastinae</taxon>
        <taxon>Oryctes</taxon>
    </lineage>
</organism>
<dbReference type="PANTHER" id="PTHR12738">
    <property type="entry name" value="NEUROENDOCRINE PROTEIN 7B2"/>
    <property type="match status" value="1"/>
</dbReference>
<evidence type="ECO:0000256" key="7">
    <source>
        <dbReference type="ARBA" id="ARBA00023157"/>
    </source>
</evidence>
<dbReference type="Proteomes" id="UP000051574">
    <property type="component" value="Unassembled WGS sequence"/>
</dbReference>
<gene>
    <name evidence="11" type="ORF">AMK59_7446</name>
</gene>
<accession>A0A0T6AYD8</accession>
<keyword evidence="8" id="KW-0143">Chaperone</keyword>
<evidence type="ECO:0000256" key="8">
    <source>
        <dbReference type="ARBA" id="ARBA00023186"/>
    </source>
</evidence>
<dbReference type="Pfam" id="PF05281">
    <property type="entry name" value="Secretogranin_V"/>
    <property type="match status" value="1"/>
</dbReference>
<evidence type="ECO:0000313" key="12">
    <source>
        <dbReference type="Proteomes" id="UP000051574"/>
    </source>
</evidence>
<evidence type="ECO:0000256" key="6">
    <source>
        <dbReference type="ARBA" id="ARBA00022729"/>
    </source>
</evidence>
<evidence type="ECO:0000256" key="4">
    <source>
        <dbReference type="ARBA" id="ARBA00022448"/>
    </source>
</evidence>
<dbReference type="GO" id="GO:0046883">
    <property type="term" value="P:regulation of hormone secretion"/>
    <property type="evidence" value="ECO:0007669"/>
    <property type="project" value="TreeGrafter"/>
</dbReference>
<protein>
    <recommendedName>
        <fullName evidence="3">Neuroendocrine protein 7B2</fullName>
    </recommendedName>
</protein>
<evidence type="ECO:0000313" key="11">
    <source>
        <dbReference type="EMBL" id="KRT80195.1"/>
    </source>
</evidence>